<accession>A0ABV8FPE5</accession>
<dbReference type="InterPro" id="IPR036291">
    <property type="entry name" value="NAD(P)-bd_dom_sf"/>
</dbReference>
<dbReference type="Proteomes" id="UP001595847">
    <property type="component" value="Unassembled WGS sequence"/>
</dbReference>
<comment type="caution">
    <text evidence="4">The sequence shown here is derived from an EMBL/GenBank/DDBJ whole genome shotgun (WGS) entry which is preliminary data.</text>
</comment>
<dbReference type="Gene3D" id="3.40.50.720">
    <property type="entry name" value="NAD(P)-binding Rossmann-like Domain"/>
    <property type="match status" value="1"/>
</dbReference>
<dbReference type="EMBL" id="JBHSBH010000008">
    <property type="protein sequence ID" value="MFC3996761.1"/>
    <property type="molecule type" value="Genomic_DNA"/>
</dbReference>
<dbReference type="InterPro" id="IPR001509">
    <property type="entry name" value="Epimerase_deHydtase"/>
</dbReference>
<dbReference type="PANTHER" id="PTHR42687">
    <property type="entry name" value="L-THREONINE 3-DEHYDROGENASE"/>
    <property type="match status" value="1"/>
</dbReference>
<evidence type="ECO:0000256" key="1">
    <source>
        <dbReference type="ARBA" id="ARBA00007637"/>
    </source>
</evidence>
<dbReference type="Pfam" id="PF01370">
    <property type="entry name" value="Epimerase"/>
    <property type="match status" value="1"/>
</dbReference>
<reference evidence="5" key="1">
    <citation type="journal article" date="2019" name="Int. J. Syst. Evol. Microbiol.">
        <title>The Global Catalogue of Microorganisms (GCM) 10K type strain sequencing project: providing services to taxonomists for standard genome sequencing and annotation.</title>
        <authorList>
            <consortium name="The Broad Institute Genomics Platform"/>
            <consortium name="The Broad Institute Genome Sequencing Center for Infectious Disease"/>
            <person name="Wu L."/>
            <person name="Ma J."/>
        </authorList>
    </citation>
    <scope>NUCLEOTIDE SEQUENCE [LARGE SCALE GENOMIC DNA]</scope>
    <source>
        <strain evidence="5">TBRC 1826</strain>
    </source>
</reference>
<protein>
    <submittedName>
        <fullName evidence="4">NAD-dependent epimerase/dehydratase family protein</fullName>
    </submittedName>
</protein>
<dbReference type="RefSeq" id="WP_378533118.1">
    <property type="nucleotide sequence ID" value="NZ_JBHSBH010000008.1"/>
</dbReference>
<proteinExistence type="inferred from homology"/>
<dbReference type="InterPro" id="IPR051225">
    <property type="entry name" value="NAD(P)_epim/dehydratase"/>
</dbReference>
<dbReference type="PANTHER" id="PTHR42687:SF1">
    <property type="entry name" value="L-THREONINE 3-DEHYDROGENASE, MITOCHONDRIAL"/>
    <property type="match status" value="1"/>
</dbReference>
<name>A0ABV8FPE5_9ACTN</name>
<keyword evidence="5" id="KW-1185">Reference proteome</keyword>
<sequence length="490" mass="53950">MAAPDGRRRILLTGATGNWGRATLRAFRDHPRTQVVAFALPTDADRAALAEFSGMENLETVWGDLTRYADVERALDGVDVVLHVGAVVSPLADQHPELAYRVNIGGMRNIVRAVKAAPDPGAIAVVGVGSVAETGDRNPPHHWGRVGDPVRVSRFDAYGQTKVVAERLLVDSGLPRWAWLRQTGIFHPGMLEIRDPIMTHSPFAGVMEWASVEDSARLLVRVSDSDVPEEFWGGIYNIGGGEAWRLTNWQLQLAIGAAMGVADIRRWYDRNWFATRNFHGQWYTDSDRLHELVPFRQDTFDDALDRAIAAAPPSVRSAGRVPPWIVKHLVMKPLARKQRGTMHAIRTGDSAAITAHFGSREDWERIGGWSTFTPPEPSRTPTLLDHGYDESLPPKQWGSAVYREAAAFRGGVLLSDDARTGDTATPLAWRCAEEHVFAASPRLILSAGHWCPECVRDSAGYAEQAQRNPFLAQLESTEGTMAHATLSPAD</sequence>
<evidence type="ECO:0000259" key="3">
    <source>
        <dbReference type="Pfam" id="PF01370"/>
    </source>
</evidence>
<evidence type="ECO:0000313" key="5">
    <source>
        <dbReference type="Proteomes" id="UP001595847"/>
    </source>
</evidence>
<evidence type="ECO:0000256" key="2">
    <source>
        <dbReference type="SAM" id="MobiDB-lite"/>
    </source>
</evidence>
<evidence type="ECO:0000313" key="4">
    <source>
        <dbReference type="EMBL" id="MFC3996761.1"/>
    </source>
</evidence>
<comment type="similarity">
    <text evidence="1">Belongs to the NAD(P)-dependent epimerase/dehydratase family.</text>
</comment>
<dbReference type="SUPFAM" id="SSF51735">
    <property type="entry name" value="NAD(P)-binding Rossmann-fold domains"/>
    <property type="match status" value="1"/>
</dbReference>
<organism evidence="4 5">
    <name type="scientific">Nocardiopsis sediminis</name>
    <dbReference type="NCBI Taxonomy" id="1778267"/>
    <lineage>
        <taxon>Bacteria</taxon>
        <taxon>Bacillati</taxon>
        <taxon>Actinomycetota</taxon>
        <taxon>Actinomycetes</taxon>
        <taxon>Streptosporangiales</taxon>
        <taxon>Nocardiopsidaceae</taxon>
        <taxon>Nocardiopsis</taxon>
    </lineage>
</organism>
<gene>
    <name evidence="4" type="ORF">ACFOVU_12600</name>
</gene>
<feature type="region of interest" description="Disordered" evidence="2">
    <location>
        <begin position="368"/>
        <end position="389"/>
    </location>
</feature>
<feature type="domain" description="NAD-dependent epimerase/dehydratase" evidence="3">
    <location>
        <begin position="10"/>
        <end position="170"/>
    </location>
</feature>